<feature type="transmembrane region" description="Helical" evidence="1">
    <location>
        <begin position="50"/>
        <end position="69"/>
    </location>
</feature>
<keyword evidence="1" id="KW-0472">Membrane</keyword>
<dbReference type="Pfam" id="PF14019">
    <property type="entry name" value="DUF4235"/>
    <property type="match status" value="1"/>
</dbReference>
<keyword evidence="1" id="KW-1133">Transmembrane helix</keyword>
<evidence type="ECO:0000313" key="3">
    <source>
        <dbReference type="Proteomes" id="UP000053512"/>
    </source>
</evidence>
<dbReference type="EMBL" id="LQBK01000010">
    <property type="protein sequence ID" value="KUG60820.1"/>
    <property type="molecule type" value="Genomic_DNA"/>
</dbReference>
<sequence length="92" mass="9755">MNDKVIELLGTGASLGGVVLSHKVLGSVWTRVTGNPPPAKNPDPSETWTAIIIWSVITGLVGTIIKVAVHRQVAKMENKSQENPKASSQAEV</sequence>
<dbReference type="OrthoDB" id="3268522at2"/>
<organism evidence="2 3">
    <name type="scientific">Kocuria rosea subsp. polaris</name>
    <dbReference type="NCBI Taxonomy" id="136273"/>
    <lineage>
        <taxon>Bacteria</taxon>
        <taxon>Bacillati</taxon>
        <taxon>Actinomycetota</taxon>
        <taxon>Actinomycetes</taxon>
        <taxon>Micrococcales</taxon>
        <taxon>Micrococcaceae</taxon>
        <taxon>Kocuria</taxon>
    </lineage>
</organism>
<dbReference type="Proteomes" id="UP000053512">
    <property type="component" value="Unassembled WGS sequence"/>
</dbReference>
<accession>A0A0W8ILH5</accession>
<protein>
    <recommendedName>
        <fullName evidence="4">DUF4235 domain-containing protein</fullName>
    </recommendedName>
</protein>
<reference evidence="3" key="1">
    <citation type="submission" date="2015-12" db="EMBL/GenBank/DDBJ databases">
        <authorList>
            <person name="Nair G.R."/>
            <person name="Kaur G."/>
            <person name="Mayilraj S."/>
        </authorList>
    </citation>
    <scope>NUCLEOTIDE SEQUENCE [LARGE SCALE GENOMIC DNA]</scope>
    <source>
        <strain evidence="3">CD08_4</strain>
    </source>
</reference>
<name>A0A0W8ILH5_KOCRO</name>
<keyword evidence="1" id="KW-0812">Transmembrane</keyword>
<dbReference type="InterPro" id="IPR025329">
    <property type="entry name" value="DUF4235"/>
</dbReference>
<evidence type="ECO:0008006" key="4">
    <source>
        <dbReference type="Google" id="ProtNLM"/>
    </source>
</evidence>
<dbReference type="AlphaFoldDB" id="A0A0W8ILH5"/>
<proteinExistence type="predicted"/>
<gene>
    <name evidence="2" type="ORF">AVL61_13985</name>
</gene>
<dbReference type="RefSeq" id="WP_058873810.1">
    <property type="nucleotide sequence ID" value="NZ_LQBK01000010.1"/>
</dbReference>
<comment type="caution">
    <text evidence="2">The sequence shown here is derived from an EMBL/GenBank/DDBJ whole genome shotgun (WGS) entry which is preliminary data.</text>
</comment>
<evidence type="ECO:0000256" key="1">
    <source>
        <dbReference type="SAM" id="Phobius"/>
    </source>
</evidence>
<evidence type="ECO:0000313" key="2">
    <source>
        <dbReference type="EMBL" id="KUG60820.1"/>
    </source>
</evidence>
<dbReference type="STRING" id="136273.GY22_12670"/>